<evidence type="ECO:0000313" key="2">
    <source>
        <dbReference type="Proteomes" id="UP001454036"/>
    </source>
</evidence>
<comment type="caution">
    <text evidence="1">The sequence shown here is derived from an EMBL/GenBank/DDBJ whole genome shotgun (WGS) entry which is preliminary data.</text>
</comment>
<name>A0AAV3NZD7_LITER</name>
<proteinExistence type="predicted"/>
<sequence length="79" mass="8809">MGGSLVDFPLDLGATWPWEQEDPFGNEGVTHLRVLENRPNPGAWMYEEPQGYPSVKTPQTQCLFYAGAAVQTRQSRGLN</sequence>
<keyword evidence="2" id="KW-1185">Reference proteome</keyword>
<accession>A0AAV3NZD7</accession>
<gene>
    <name evidence="1" type="ORF">LIER_42795</name>
</gene>
<dbReference type="Proteomes" id="UP001454036">
    <property type="component" value="Unassembled WGS sequence"/>
</dbReference>
<protein>
    <submittedName>
        <fullName evidence="1">Uncharacterized protein</fullName>
    </submittedName>
</protein>
<organism evidence="1 2">
    <name type="scientific">Lithospermum erythrorhizon</name>
    <name type="common">Purple gromwell</name>
    <name type="synonym">Lithospermum officinale var. erythrorhizon</name>
    <dbReference type="NCBI Taxonomy" id="34254"/>
    <lineage>
        <taxon>Eukaryota</taxon>
        <taxon>Viridiplantae</taxon>
        <taxon>Streptophyta</taxon>
        <taxon>Embryophyta</taxon>
        <taxon>Tracheophyta</taxon>
        <taxon>Spermatophyta</taxon>
        <taxon>Magnoliopsida</taxon>
        <taxon>eudicotyledons</taxon>
        <taxon>Gunneridae</taxon>
        <taxon>Pentapetalae</taxon>
        <taxon>asterids</taxon>
        <taxon>lamiids</taxon>
        <taxon>Boraginales</taxon>
        <taxon>Boraginaceae</taxon>
        <taxon>Boraginoideae</taxon>
        <taxon>Lithospermeae</taxon>
        <taxon>Lithospermum</taxon>
    </lineage>
</organism>
<dbReference type="AlphaFoldDB" id="A0AAV3NZD7"/>
<dbReference type="EMBL" id="BAABME010031077">
    <property type="protein sequence ID" value="GAA0144227.1"/>
    <property type="molecule type" value="Genomic_DNA"/>
</dbReference>
<reference evidence="1 2" key="1">
    <citation type="submission" date="2024-01" db="EMBL/GenBank/DDBJ databases">
        <title>The complete chloroplast genome sequence of Lithospermum erythrorhizon: insights into the phylogenetic relationship among Boraginaceae species and the maternal lineages of purple gromwells.</title>
        <authorList>
            <person name="Okada T."/>
            <person name="Watanabe K."/>
        </authorList>
    </citation>
    <scope>NUCLEOTIDE SEQUENCE [LARGE SCALE GENOMIC DNA]</scope>
</reference>
<evidence type="ECO:0000313" key="1">
    <source>
        <dbReference type="EMBL" id="GAA0144227.1"/>
    </source>
</evidence>